<comment type="caution">
    <text evidence="2">The sequence shown here is derived from an EMBL/GenBank/DDBJ whole genome shotgun (WGS) entry which is preliminary data.</text>
</comment>
<protein>
    <submittedName>
        <fullName evidence="2">Uncharacterized protein</fullName>
    </submittedName>
</protein>
<reference evidence="2 3" key="1">
    <citation type="submission" date="2017-12" db="EMBL/GenBank/DDBJ databases">
        <title>Comparative genomics of Botrytis spp.</title>
        <authorList>
            <person name="Valero-Jimenez C.A."/>
            <person name="Tapia P."/>
            <person name="Veloso J."/>
            <person name="Silva-Moreno E."/>
            <person name="Staats M."/>
            <person name="Valdes J.H."/>
            <person name="Van Kan J.A.L."/>
        </authorList>
    </citation>
    <scope>NUCLEOTIDE SEQUENCE [LARGE SCALE GENOMIC DNA]</scope>
    <source>
        <strain evidence="2 3">MUCL3349</strain>
    </source>
</reference>
<keyword evidence="3" id="KW-1185">Reference proteome</keyword>
<dbReference type="EMBL" id="PQXO01000372">
    <property type="protein sequence ID" value="TGO85686.1"/>
    <property type="molecule type" value="Genomic_DNA"/>
</dbReference>
<feature type="compositionally biased region" description="Basic residues" evidence="1">
    <location>
        <begin position="28"/>
        <end position="39"/>
    </location>
</feature>
<dbReference type="Proteomes" id="UP000297280">
    <property type="component" value="Unassembled WGS sequence"/>
</dbReference>
<evidence type="ECO:0000313" key="2">
    <source>
        <dbReference type="EMBL" id="TGO85686.1"/>
    </source>
</evidence>
<accession>A0A4Z1KK28</accession>
<evidence type="ECO:0000256" key="1">
    <source>
        <dbReference type="SAM" id="MobiDB-lite"/>
    </source>
</evidence>
<feature type="region of interest" description="Disordered" evidence="1">
    <location>
        <begin position="20"/>
        <end position="45"/>
    </location>
</feature>
<organism evidence="2 3">
    <name type="scientific">Botrytis porri</name>
    <dbReference type="NCBI Taxonomy" id="87229"/>
    <lineage>
        <taxon>Eukaryota</taxon>
        <taxon>Fungi</taxon>
        <taxon>Dikarya</taxon>
        <taxon>Ascomycota</taxon>
        <taxon>Pezizomycotina</taxon>
        <taxon>Leotiomycetes</taxon>
        <taxon>Helotiales</taxon>
        <taxon>Sclerotiniaceae</taxon>
        <taxon>Botrytis</taxon>
    </lineage>
</organism>
<sequence>MAQAGTFSWISERPYISQPITPNQKPHLNYRPRKSHTKSRNGCNNCRKRRIKTNYLWNNRYRPGGFVAHQPETKSFRTWKSQKFRARTLKTPYTSQAMLLNYWTTLLKSQLLGLALNRSSKLSSSMG</sequence>
<name>A0A4Z1KK28_9HELO</name>
<evidence type="ECO:0000313" key="3">
    <source>
        <dbReference type="Proteomes" id="UP000297280"/>
    </source>
</evidence>
<dbReference type="AlphaFoldDB" id="A0A4Z1KK28"/>
<proteinExistence type="predicted"/>
<gene>
    <name evidence="2" type="ORF">BPOR_0373g00050</name>
</gene>